<evidence type="ECO:0000313" key="2">
    <source>
        <dbReference type="Proteomes" id="UP000822688"/>
    </source>
</evidence>
<proteinExistence type="predicted"/>
<dbReference type="AlphaFoldDB" id="A0A8T0HP46"/>
<protein>
    <submittedName>
        <fullName evidence="1">Uncharacterized protein</fullName>
    </submittedName>
</protein>
<accession>A0A8T0HP46</accession>
<reference evidence="1" key="1">
    <citation type="submission" date="2020-06" db="EMBL/GenBank/DDBJ databases">
        <title>WGS assembly of Ceratodon purpureus strain R40.</title>
        <authorList>
            <person name="Carey S.B."/>
            <person name="Jenkins J."/>
            <person name="Shu S."/>
            <person name="Lovell J.T."/>
            <person name="Sreedasyam A."/>
            <person name="Maumus F."/>
            <person name="Tiley G.P."/>
            <person name="Fernandez-Pozo N."/>
            <person name="Barry K."/>
            <person name="Chen C."/>
            <person name="Wang M."/>
            <person name="Lipzen A."/>
            <person name="Daum C."/>
            <person name="Saski C.A."/>
            <person name="Payton A.C."/>
            <person name="Mcbreen J.C."/>
            <person name="Conrad R.E."/>
            <person name="Kollar L.M."/>
            <person name="Olsson S."/>
            <person name="Huttunen S."/>
            <person name="Landis J.B."/>
            <person name="Wickett N.J."/>
            <person name="Johnson M.G."/>
            <person name="Rensing S.A."/>
            <person name="Grimwood J."/>
            <person name="Schmutz J."/>
            <person name="Mcdaniel S.F."/>
        </authorList>
    </citation>
    <scope>NUCLEOTIDE SEQUENCE</scope>
    <source>
        <strain evidence="1">R40</strain>
    </source>
</reference>
<comment type="caution">
    <text evidence="1">The sequence shown here is derived from an EMBL/GenBank/DDBJ whole genome shotgun (WGS) entry which is preliminary data.</text>
</comment>
<evidence type="ECO:0000313" key="1">
    <source>
        <dbReference type="EMBL" id="KAG0572559.1"/>
    </source>
</evidence>
<organism evidence="1 2">
    <name type="scientific">Ceratodon purpureus</name>
    <name type="common">Fire moss</name>
    <name type="synonym">Dicranum purpureum</name>
    <dbReference type="NCBI Taxonomy" id="3225"/>
    <lineage>
        <taxon>Eukaryota</taxon>
        <taxon>Viridiplantae</taxon>
        <taxon>Streptophyta</taxon>
        <taxon>Embryophyta</taxon>
        <taxon>Bryophyta</taxon>
        <taxon>Bryophytina</taxon>
        <taxon>Bryopsida</taxon>
        <taxon>Dicranidae</taxon>
        <taxon>Pseudoditrichales</taxon>
        <taxon>Ditrichaceae</taxon>
        <taxon>Ceratodon</taxon>
    </lineage>
</organism>
<name>A0A8T0HP46_CERPU</name>
<dbReference type="EMBL" id="CM026426">
    <property type="protein sequence ID" value="KAG0572559.1"/>
    <property type="molecule type" value="Genomic_DNA"/>
</dbReference>
<gene>
    <name evidence="1" type="ORF">KC19_VG105600</name>
</gene>
<keyword evidence="2" id="KW-1185">Reference proteome</keyword>
<sequence length="102" mass="11843">MKDKMINIWTKAQIFATNNQTQIHWNLIPHPIWLPKNLALTTPPNIQQVATEKDDLDPPTPKDQDKTAIHRAIDILFDEVLHDIQKKTKYQRKPRAPPPLPP</sequence>
<dbReference type="Proteomes" id="UP000822688">
    <property type="component" value="Chromosome V"/>
</dbReference>